<evidence type="ECO:0000313" key="1">
    <source>
        <dbReference type="EMBL" id="MWG34619.1"/>
    </source>
</evidence>
<dbReference type="AlphaFoldDB" id="A0A6B0GMA6"/>
<dbReference type="RefSeq" id="WP_158204278.1">
    <property type="nucleotide sequence ID" value="NZ_WSZK01000015.1"/>
</dbReference>
<comment type="caution">
    <text evidence="1">The sequence shown here is derived from an EMBL/GenBank/DDBJ whole genome shotgun (WGS) entry which is preliminary data.</text>
</comment>
<dbReference type="Proteomes" id="UP000451471">
    <property type="component" value="Unassembled WGS sequence"/>
</dbReference>
<evidence type="ECO:0000313" key="2">
    <source>
        <dbReference type="Proteomes" id="UP000451471"/>
    </source>
</evidence>
<protein>
    <submittedName>
        <fullName evidence="1">Uncharacterized protein</fullName>
    </submittedName>
</protein>
<dbReference type="EMBL" id="WSZK01000015">
    <property type="protein sequence ID" value="MWG34619.1"/>
    <property type="molecule type" value="Genomic_DNA"/>
</dbReference>
<accession>A0A6B0GMA6</accession>
<name>A0A6B0GMA6_9EURY</name>
<dbReference type="OrthoDB" id="268048at2157"/>
<keyword evidence="2" id="KW-1185">Reference proteome</keyword>
<gene>
    <name evidence="1" type="ORF">GQS65_08980</name>
</gene>
<sequence length="340" mass="38833">MSGPSSNGVFSYDGRLVFNGLYRTKVLNASINIEDIVENELKDFSKGTKDKPGSGYHMLSFSEMVAESPEISRPIKEQAEDMHGIRYRYENWDEGEVEDDEEGTVYRHIRTTDSVDVYWHFPDYLFIKGNKTEAKKAANLIDNKLDEYLKTEEIGFSPDFLLWILSKYKNGEALSDELSTNLLSDARIEGDEDRFGRSNRVDDSTDIAKATTILMGILRGKEMAFVEGIFGVSGQFVKAQIETGGRVHIKAEQDIDGGDPLKRMALSVTFLTELLKVYDHWESLDSGEKYPPDEFFYDLYDECERQGAEITFPADEVVEKYRQKGNRKEYKNRQSGLAEF</sequence>
<organism evidence="1 2">
    <name type="scientific">Halomarina oriensis</name>
    <dbReference type="NCBI Taxonomy" id="671145"/>
    <lineage>
        <taxon>Archaea</taxon>
        <taxon>Methanobacteriati</taxon>
        <taxon>Methanobacteriota</taxon>
        <taxon>Stenosarchaea group</taxon>
        <taxon>Halobacteria</taxon>
        <taxon>Halobacteriales</taxon>
        <taxon>Natronomonadaceae</taxon>
        <taxon>Halomarina</taxon>
    </lineage>
</organism>
<reference evidence="1 2" key="1">
    <citation type="submission" date="2019-12" db="EMBL/GenBank/DDBJ databases">
        <title>Halocatena pleomorpha gen. nov. sp. nov., an extremely halophilic archaeon of family Halobacteriaceae isolated from saltpan soil.</title>
        <authorList>
            <person name="Pal Y."/>
            <person name="Verma A."/>
            <person name="Krishnamurthi S."/>
            <person name="Kumar P."/>
        </authorList>
    </citation>
    <scope>NUCLEOTIDE SEQUENCE [LARGE SCALE GENOMIC DNA]</scope>
    <source>
        <strain evidence="1 2">JCM 16495</strain>
    </source>
</reference>
<proteinExistence type="predicted"/>